<evidence type="ECO:0000313" key="3">
    <source>
        <dbReference type="EMBL" id="GGF96661.1"/>
    </source>
</evidence>
<comment type="caution">
    <text evidence="3">The sequence shown here is derived from an EMBL/GenBank/DDBJ whole genome shotgun (WGS) entry which is preliminary data.</text>
</comment>
<dbReference type="SUPFAM" id="SSF56300">
    <property type="entry name" value="Metallo-dependent phosphatases"/>
    <property type="match status" value="1"/>
</dbReference>
<dbReference type="InterPro" id="IPR038607">
    <property type="entry name" value="PhoD-like_sf"/>
</dbReference>
<dbReference type="PANTHER" id="PTHR43606">
    <property type="entry name" value="PHOSPHATASE, PUTATIVE (AFU_ORTHOLOGUE AFUA_6G08710)-RELATED"/>
    <property type="match status" value="1"/>
</dbReference>
<dbReference type="Pfam" id="PF16655">
    <property type="entry name" value="PhoD_N"/>
    <property type="match status" value="1"/>
</dbReference>
<dbReference type="Pfam" id="PF09423">
    <property type="entry name" value="PhoD"/>
    <property type="match status" value="1"/>
</dbReference>
<dbReference type="AlphaFoldDB" id="A0A917FRN3"/>
<proteinExistence type="predicted"/>
<gene>
    <name evidence="3" type="ORF">GCM10007304_08290</name>
</gene>
<feature type="domain" description="PhoD-like phosphatase metallophosphatase" evidence="1">
    <location>
        <begin position="176"/>
        <end position="518"/>
    </location>
</feature>
<name>A0A917FRN3_9NOCA</name>
<feature type="domain" description="Phospholipase D N-terminal" evidence="2">
    <location>
        <begin position="67"/>
        <end position="163"/>
    </location>
</feature>
<keyword evidence="4" id="KW-1185">Reference proteome</keyword>
<dbReference type="Gene3D" id="3.60.21.70">
    <property type="entry name" value="PhoD-like phosphatase"/>
    <property type="match status" value="1"/>
</dbReference>
<sequence length="548" mass="60012">MATEFDNSDSMATPEINSDISLRAGTTRRQFLTWSALVGALAFTPQLAGAADARAQSSSPRDYPFTLGVASGDPVPDSVILWTRLAVDPLAPLGGMAPGFVPVGWEMATDDRFGSVVRRGVEIAAESDGFSVHVDVRGLDPAREYFYRFLVGPHASPVGRTRTAPAYGTPVSELSFAWASCQKWEDGYYPAYADMATANHDVIFFLGDYIYEYALPTAGARGSTPYPESMKHEAGVLADYRDRYALYKSDPNLAAAHASAPWISTFDDHEVDNNWASAISQDDDDPRQFLLRRADAFKAWWENTPVRGDLRPKGPDMKVYRRFTFGDLVDFSVLDTRQYRSDQVNGDKEAAQNAASADPARTITGAEQERWILDGFDRPQSWKFLAHQTVIADLAQVEDGERKVGMDPWSGYEASRHRILDGARDRGTKNVVSIVGDIHRSIVSELRRDYRAGDTRDASAPVVGVEFAGTSIASGKDGAEVDATGRGIREASPHVKYGNALRGHVRGRLTHTEWTAELRTVEKVSAPGGVSKTAVTVTVPNGRPEIQL</sequence>
<reference evidence="3" key="1">
    <citation type="journal article" date="2014" name="Int. J. Syst. Evol. Microbiol.">
        <title>Complete genome sequence of Corynebacterium casei LMG S-19264T (=DSM 44701T), isolated from a smear-ripened cheese.</title>
        <authorList>
            <consortium name="US DOE Joint Genome Institute (JGI-PGF)"/>
            <person name="Walter F."/>
            <person name="Albersmeier A."/>
            <person name="Kalinowski J."/>
            <person name="Ruckert C."/>
        </authorList>
    </citation>
    <scope>NUCLEOTIDE SEQUENCE</scope>
    <source>
        <strain evidence="3">CCM 7905</strain>
    </source>
</reference>
<dbReference type="CDD" id="cd07389">
    <property type="entry name" value="MPP_PhoD"/>
    <property type="match status" value="1"/>
</dbReference>
<dbReference type="InterPro" id="IPR032093">
    <property type="entry name" value="PhoD_N"/>
</dbReference>
<dbReference type="InterPro" id="IPR052900">
    <property type="entry name" value="Phospholipid_Metab_Enz"/>
</dbReference>
<dbReference type="PROSITE" id="PS51318">
    <property type="entry name" value="TAT"/>
    <property type="match status" value="1"/>
</dbReference>
<protein>
    <submittedName>
        <fullName evidence="3">Alkaline phosphatase</fullName>
    </submittedName>
</protein>
<organism evidence="3 4">
    <name type="scientific">Rhodococcoides trifolii</name>
    <dbReference type="NCBI Taxonomy" id="908250"/>
    <lineage>
        <taxon>Bacteria</taxon>
        <taxon>Bacillati</taxon>
        <taxon>Actinomycetota</taxon>
        <taxon>Actinomycetes</taxon>
        <taxon>Mycobacteriales</taxon>
        <taxon>Nocardiaceae</taxon>
        <taxon>Rhodococcoides</taxon>
    </lineage>
</organism>
<dbReference type="InterPro" id="IPR018946">
    <property type="entry name" value="PhoD-like_MPP"/>
</dbReference>
<dbReference type="EMBL" id="BMCU01000001">
    <property type="protein sequence ID" value="GGF96661.1"/>
    <property type="molecule type" value="Genomic_DNA"/>
</dbReference>
<evidence type="ECO:0000259" key="1">
    <source>
        <dbReference type="Pfam" id="PF09423"/>
    </source>
</evidence>
<dbReference type="InterPro" id="IPR006311">
    <property type="entry name" value="TAT_signal"/>
</dbReference>
<reference evidence="3" key="2">
    <citation type="submission" date="2020-09" db="EMBL/GenBank/DDBJ databases">
        <authorList>
            <person name="Sun Q."/>
            <person name="Sedlacek I."/>
        </authorList>
    </citation>
    <scope>NUCLEOTIDE SEQUENCE</scope>
    <source>
        <strain evidence="3">CCM 7905</strain>
    </source>
</reference>
<dbReference type="Gene3D" id="2.60.40.380">
    <property type="entry name" value="Purple acid phosphatase-like, N-terminal"/>
    <property type="match status" value="1"/>
</dbReference>
<evidence type="ECO:0000313" key="4">
    <source>
        <dbReference type="Proteomes" id="UP000654257"/>
    </source>
</evidence>
<dbReference type="Proteomes" id="UP000654257">
    <property type="component" value="Unassembled WGS sequence"/>
</dbReference>
<accession>A0A917FRN3</accession>
<dbReference type="InterPro" id="IPR029052">
    <property type="entry name" value="Metallo-depent_PP-like"/>
</dbReference>
<evidence type="ECO:0000259" key="2">
    <source>
        <dbReference type="Pfam" id="PF16655"/>
    </source>
</evidence>
<dbReference type="PANTHER" id="PTHR43606:SF2">
    <property type="entry name" value="ALKALINE PHOSPHATASE FAMILY PROTEIN (AFU_ORTHOLOGUE AFUA_5G03860)"/>
    <property type="match status" value="1"/>
</dbReference>